<evidence type="ECO:0000313" key="1">
    <source>
        <dbReference type="EMBL" id="SJK98443.1"/>
    </source>
</evidence>
<dbReference type="Proteomes" id="UP000219338">
    <property type="component" value="Unassembled WGS sequence"/>
</dbReference>
<name>A0A284QPR6_ARMOS</name>
<protein>
    <submittedName>
        <fullName evidence="1">Uncharacterized protein</fullName>
    </submittedName>
</protein>
<evidence type="ECO:0000313" key="2">
    <source>
        <dbReference type="Proteomes" id="UP000219338"/>
    </source>
</evidence>
<gene>
    <name evidence="1" type="ORF">ARMOST_01711</name>
</gene>
<dbReference type="AlphaFoldDB" id="A0A284QPR6"/>
<accession>A0A284QPR6</accession>
<keyword evidence="2" id="KW-1185">Reference proteome</keyword>
<proteinExistence type="predicted"/>
<reference evidence="2" key="1">
    <citation type="journal article" date="2017" name="Nat. Ecol. Evol.">
        <title>Genome expansion and lineage-specific genetic innovations in the forest pathogenic fungi Armillaria.</title>
        <authorList>
            <person name="Sipos G."/>
            <person name="Prasanna A.N."/>
            <person name="Walter M.C."/>
            <person name="O'Connor E."/>
            <person name="Balint B."/>
            <person name="Krizsan K."/>
            <person name="Kiss B."/>
            <person name="Hess J."/>
            <person name="Varga T."/>
            <person name="Slot J."/>
            <person name="Riley R."/>
            <person name="Boka B."/>
            <person name="Rigling D."/>
            <person name="Barry K."/>
            <person name="Lee J."/>
            <person name="Mihaltcheva S."/>
            <person name="LaButti K."/>
            <person name="Lipzen A."/>
            <person name="Waldron R."/>
            <person name="Moloney N.M."/>
            <person name="Sperisen C."/>
            <person name="Kredics L."/>
            <person name="Vagvoelgyi C."/>
            <person name="Patrignani A."/>
            <person name="Fitzpatrick D."/>
            <person name="Nagy I."/>
            <person name="Doyle S."/>
            <person name="Anderson J.B."/>
            <person name="Grigoriev I.V."/>
            <person name="Gueldener U."/>
            <person name="Muensterkoetter M."/>
            <person name="Nagy L.G."/>
        </authorList>
    </citation>
    <scope>NUCLEOTIDE SEQUENCE [LARGE SCALE GENOMIC DNA]</scope>
    <source>
        <strain evidence="2">C18/9</strain>
    </source>
</reference>
<dbReference type="EMBL" id="FUEG01000001">
    <property type="protein sequence ID" value="SJK98443.1"/>
    <property type="molecule type" value="Genomic_DNA"/>
</dbReference>
<dbReference type="OrthoDB" id="10523688at2759"/>
<organism evidence="1 2">
    <name type="scientific">Armillaria ostoyae</name>
    <name type="common">Armillaria root rot fungus</name>
    <dbReference type="NCBI Taxonomy" id="47428"/>
    <lineage>
        <taxon>Eukaryota</taxon>
        <taxon>Fungi</taxon>
        <taxon>Dikarya</taxon>
        <taxon>Basidiomycota</taxon>
        <taxon>Agaricomycotina</taxon>
        <taxon>Agaricomycetes</taxon>
        <taxon>Agaricomycetidae</taxon>
        <taxon>Agaricales</taxon>
        <taxon>Marasmiineae</taxon>
        <taxon>Physalacriaceae</taxon>
        <taxon>Armillaria</taxon>
    </lineage>
</organism>
<sequence length="142" mass="15762">MLYKRWMILCPTLTASNESSGRIQFTLTLAASRAAETPPVRRDYRDLDTTSILLVDRHCDDWLGSGSCCTLGLLDGDLSISNIAITPWHKPFSGTHFGAKPQWRTSRTCGSNISFVIIYWMAKKAPTSFNRRTGQSSAMSLG</sequence>